<dbReference type="EMBL" id="LECT01000023">
    <property type="protein sequence ID" value="KLU05169.1"/>
    <property type="molecule type" value="Genomic_DNA"/>
</dbReference>
<protein>
    <submittedName>
        <fullName evidence="2">Uncharacterized protein</fullName>
    </submittedName>
</protein>
<sequence length="60" mass="6547">MWKLGENPASENCPTSSPGGNLDASDVWASVIGRLAKSMPTVGLNRFPRLLYWNARTPTD</sequence>
<dbReference type="PATRIC" id="fig|595434.4.peg.2795"/>
<dbReference type="Proteomes" id="UP000036367">
    <property type="component" value="Unassembled WGS sequence"/>
</dbReference>
<organism evidence="2 3">
    <name type="scientific">Rhodopirellula islandica</name>
    <dbReference type="NCBI Taxonomy" id="595434"/>
    <lineage>
        <taxon>Bacteria</taxon>
        <taxon>Pseudomonadati</taxon>
        <taxon>Planctomycetota</taxon>
        <taxon>Planctomycetia</taxon>
        <taxon>Pirellulales</taxon>
        <taxon>Pirellulaceae</taxon>
        <taxon>Rhodopirellula</taxon>
    </lineage>
</organism>
<comment type="caution">
    <text evidence="2">The sequence shown here is derived from an EMBL/GenBank/DDBJ whole genome shotgun (WGS) entry which is preliminary data.</text>
</comment>
<evidence type="ECO:0000313" key="3">
    <source>
        <dbReference type="Proteomes" id="UP000036367"/>
    </source>
</evidence>
<evidence type="ECO:0000256" key="1">
    <source>
        <dbReference type="SAM" id="MobiDB-lite"/>
    </source>
</evidence>
<gene>
    <name evidence="2" type="ORF">RISK_002931</name>
</gene>
<feature type="compositionally biased region" description="Polar residues" evidence="1">
    <location>
        <begin position="9"/>
        <end position="19"/>
    </location>
</feature>
<feature type="region of interest" description="Disordered" evidence="1">
    <location>
        <begin position="1"/>
        <end position="22"/>
    </location>
</feature>
<keyword evidence="3" id="KW-1185">Reference proteome</keyword>
<proteinExistence type="predicted"/>
<dbReference type="STRING" id="595434.RISK_002931"/>
<dbReference type="AlphaFoldDB" id="A0A0J1EHZ6"/>
<evidence type="ECO:0000313" key="2">
    <source>
        <dbReference type="EMBL" id="KLU05169.1"/>
    </source>
</evidence>
<name>A0A0J1EHZ6_RHOIS</name>
<accession>A0A0J1EHZ6</accession>
<reference evidence="2" key="1">
    <citation type="submission" date="2015-05" db="EMBL/GenBank/DDBJ databases">
        <title>Permanent draft genome of Rhodopirellula islandicus K833.</title>
        <authorList>
            <person name="Kizina J."/>
            <person name="Richter M."/>
            <person name="Glockner F.O."/>
            <person name="Harder J."/>
        </authorList>
    </citation>
    <scope>NUCLEOTIDE SEQUENCE [LARGE SCALE GENOMIC DNA]</scope>
    <source>
        <strain evidence="2">K833</strain>
    </source>
</reference>